<protein>
    <submittedName>
        <fullName evidence="1">Uncharacterized protein</fullName>
    </submittedName>
</protein>
<evidence type="ECO:0000313" key="1">
    <source>
        <dbReference type="EMBL" id="KAF1946993.1"/>
    </source>
</evidence>
<keyword evidence="2" id="KW-1185">Reference proteome</keyword>
<evidence type="ECO:0000313" key="2">
    <source>
        <dbReference type="Proteomes" id="UP000800038"/>
    </source>
</evidence>
<dbReference type="OrthoDB" id="445357at2759"/>
<dbReference type="Proteomes" id="UP000800038">
    <property type="component" value="Unassembled WGS sequence"/>
</dbReference>
<dbReference type="AlphaFoldDB" id="A0A6A5T323"/>
<sequence length="107" mass="12195">MDCGEDDGHKWDCHIGNVKRMENLSVLDYNILADAVQRFDPGPWTTHFNQFPEPESEDGETQVQEMAGVIRNEDSYKDDAELHILPNEAMIMLWAFKTADGVVVINE</sequence>
<name>A0A6A5T323_9PLEO</name>
<dbReference type="EMBL" id="ML976000">
    <property type="protein sequence ID" value="KAF1946993.1"/>
    <property type="molecule type" value="Genomic_DNA"/>
</dbReference>
<gene>
    <name evidence="1" type="ORF">EJ02DRAFT_449972</name>
</gene>
<organism evidence="1 2">
    <name type="scientific">Clathrospora elynae</name>
    <dbReference type="NCBI Taxonomy" id="706981"/>
    <lineage>
        <taxon>Eukaryota</taxon>
        <taxon>Fungi</taxon>
        <taxon>Dikarya</taxon>
        <taxon>Ascomycota</taxon>
        <taxon>Pezizomycotina</taxon>
        <taxon>Dothideomycetes</taxon>
        <taxon>Pleosporomycetidae</taxon>
        <taxon>Pleosporales</taxon>
        <taxon>Diademaceae</taxon>
        <taxon>Clathrospora</taxon>
    </lineage>
</organism>
<reference evidence="1" key="1">
    <citation type="journal article" date="2020" name="Stud. Mycol.">
        <title>101 Dothideomycetes genomes: a test case for predicting lifestyles and emergence of pathogens.</title>
        <authorList>
            <person name="Haridas S."/>
            <person name="Albert R."/>
            <person name="Binder M."/>
            <person name="Bloem J."/>
            <person name="Labutti K."/>
            <person name="Salamov A."/>
            <person name="Andreopoulos B."/>
            <person name="Baker S."/>
            <person name="Barry K."/>
            <person name="Bills G."/>
            <person name="Bluhm B."/>
            <person name="Cannon C."/>
            <person name="Castanera R."/>
            <person name="Culley D."/>
            <person name="Daum C."/>
            <person name="Ezra D."/>
            <person name="Gonzalez J."/>
            <person name="Henrissat B."/>
            <person name="Kuo A."/>
            <person name="Liang C."/>
            <person name="Lipzen A."/>
            <person name="Lutzoni F."/>
            <person name="Magnuson J."/>
            <person name="Mondo S."/>
            <person name="Nolan M."/>
            <person name="Ohm R."/>
            <person name="Pangilinan J."/>
            <person name="Park H.-J."/>
            <person name="Ramirez L."/>
            <person name="Alfaro M."/>
            <person name="Sun H."/>
            <person name="Tritt A."/>
            <person name="Yoshinaga Y."/>
            <person name="Zwiers L.-H."/>
            <person name="Turgeon B."/>
            <person name="Goodwin S."/>
            <person name="Spatafora J."/>
            <person name="Crous P."/>
            <person name="Grigoriev I."/>
        </authorList>
    </citation>
    <scope>NUCLEOTIDE SEQUENCE</scope>
    <source>
        <strain evidence="1">CBS 161.51</strain>
    </source>
</reference>
<proteinExistence type="predicted"/>
<accession>A0A6A5T323</accession>